<evidence type="ECO:0000313" key="3">
    <source>
        <dbReference type="Proteomes" id="UP000734854"/>
    </source>
</evidence>
<evidence type="ECO:0000313" key="2">
    <source>
        <dbReference type="EMBL" id="KAG6501228.1"/>
    </source>
</evidence>
<feature type="region of interest" description="Disordered" evidence="1">
    <location>
        <begin position="245"/>
        <end position="370"/>
    </location>
</feature>
<keyword evidence="3" id="KW-1185">Reference proteome</keyword>
<name>A0A8J5G559_ZINOF</name>
<organism evidence="2 3">
    <name type="scientific">Zingiber officinale</name>
    <name type="common">Ginger</name>
    <name type="synonym">Amomum zingiber</name>
    <dbReference type="NCBI Taxonomy" id="94328"/>
    <lineage>
        <taxon>Eukaryota</taxon>
        <taxon>Viridiplantae</taxon>
        <taxon>Streptophyta</taxon>
        <taxon>Embryophyta</taxon>
        <taxon>Tracheophyta</taxon>
        <taxon>Spermatophyta</taxon>
        <taxon>Magnoliopsida</taxon>
        <taxon>Liliopsida</taxon>
        <taxon>Zingiberales</taxon>
        <taxon>Zingiberaceae</taxon>
        <taxon>Zingiber</taxon>
    </lineage>
</organism>
<gene>
    <name evidence="2" type="ORF">ZIOFF_041106</name>
</gene>
<proteinExistence type="predicted"/>
<feature type="compositionally biased region" description="Basic and acidic residues" evidence="1">
    <location>
        <begin position="326"/>
        <end position="353"/>
    </location>
</feature>
<feature type="compositionally biased region" description="Polar residues" evidence="1">
    <location>
        <begin position="269"/>
        <end position="287"/>
    </location>
</feature>
<feature type="region of interest" description="Disordered" evidence="1">
    <location>
        <begin position="54"/>
        <end position="79"/>
    </location>
</feature>
<dbReference type="AlphaFoldDB" id="A0A8J5G559"/>
<reference evidence="2 3" key="1">
    <citation type="submission" date="2020-08" db="EMBL/GenBank/DDBJ databases">
        <title>Plant Genome Project.</title>
        <authorList>
            <person name="Zhang R.-G."/>
        </authorList>
    </citation>
    <scope>NUCLEOTIDE SEQUENCE [LARGE SCALE GENOMIC DNA]</scope>
    <source>
        <tissue evidence="2">Rhizome</tissue>
    </source>
</reference>
<accession>A0A8J5G559</accession>
<dbReference type="Proteomes" id="UP000734854">
    <property type="component" value="Unassembled WGS sequence"/>
</dbReference>
<feature type="compositionally biased region" description="Basic and acidic residues" evidence="1">
    <location>
        <begin position="251"/>
        <end position="268"/>
    </location>
</feature>
<comment type="caution">
    <text evidence="2">The sequence shown here is derived from an EMBL/GenBank/DDBJ whole genome shotgun (WGS) entry which is preliminary data.</text>
</comment>
<dbReference type="EMBL" id="JACMSC010000011">
    <property type="protein sequence ID" value="KAG6501228.1"/>
    <property type="molecule type" value="Genomic_DNA"/>
</dbReference>
<sequence>MEAASNLSARSGTDLHSSIICVVMILLSFLFFDHFENEASGAGSSKLRYPLRSAAKSKDGKPVIDEPTLSSASKKGRSSPAVCKSMSVFNVSGKDNAAKHPRRLSIPTKPSSTPVPQPIGCVTPISETRAKRLNMQGKNDTPSSEASKSIIRRKFSVLSSASYWLTQIKLSELASKHSTSLGFFKLALESECEPLDRVREELKSYIQRHALVTEQEESVKDLLQRYNIMEDFEKFKVSVNSPKVPETVTQKSDKPKCSIESKSRDRNVTSKALYSGSLTAITNSNSKDGFPKRQPISVSKGNKDAAKTVPIKDNNGTTVSKKSQKSKIESPKEDETMKKSEENSPPETGDKADILATEGALQEDKENTDVHTVEEASSIAAIPVN</sequence>
<feature type="region of interest" description="Disordered" evidence="1">
    <location>
        <begin position="95"/>
        <end position="120"/>
    </location>
</feature>
<dbReference type="PANTHER" id="PTHR34468">
    <property type="entry name" value="MICROTUBULE-ASSOCIATED FUTSCH-LIKE PROTEIN"/>
    <property type="match status" value="1"/>
</dbReference>
<evidence type="ECO:0000256" key="1">
    <source>
        <dbReference type="SAM" id="MobiDB-lite"/>
    </source>
</evidence>
<dbReference type="PANTHER" id="PTHR34468:SF2">
    <property type="entry name" value="MICROTUBULE-ASSOCIATED FUTSCH-LIKE PROTEIN"/>
    <property type="match status" value="1"/>
</dbReference>
<protein>
    <submittedName>
        <fullName evidence="2">Uncharacterized protein</fullName>
    </submittedName>
</protein>